<dbReference type="RefSeq" id="WP_014846488.1">
    <property type="nucleotide sequence ID" value="NZ_CAJZDL010000007.1"/>
</dbReference>
<dbReference type="EMBL" id="LR134406">
    <property type="protein sequence ID" value="VEH70108.1"/>
    <property type="molecule type" value="Genomic_DNA"/>
</dbReference>
<comment type="subcellular location">
    <subcellularLocation>
        <location evidence="1">Cell membrane</location>
        <topology evidence="1">Multi-pass membrane protein</topology>
    </subcellularLocation>
</comment>
<feature type="transmembrane region" description="Helical" evidence="6">
    <location>
        <begin position="377"/>
        <end position="402"/>
    </location>
</feature>
<feature type="domain" description="ABC3 transporter permease C-terminal" evidence="7">
    <location>
        <begin position="60"/>
        <end position="175"/>
    </location>
</feature>
<dbReference type="GO" id="GO:0005886">
    <property type="term" value="C:plasma membrane"/>
    <property type="evidence" value="ECO:0007669"/>
    <property type="project" value="UniProtKB-SubCell"/>
</dbReference>
<feature type="transmembrane region" description="Helical" evidence="6">
    <location>
        <begin position="193"/>
        <end position="213"/>
    </location>
</feature>
<dbReference type="AlphaFoldDB" id="A0A3N4CV41"/>
<protein>
    <submittedName>
        <fullName evidence="8">FtsX-like permease family protein</fullName>
    </submittedName>
</protein>
<dbReference type="InterPro" id="IPR003838">
    <property type="entry name" value="ABC3_permease_C"/>
</dbReference>
<evidence type="ECO:0000256" key="6">
    <source>
        <dbReference type="SAM" id="Phobius"/>
    </source>
</evidence>
<reference evidence="8" key="2">
    <citation type="submission" date="2021-03" db="EMBL/GenBank/DDBJ databases">
        <title>Human Oral Microbial Genomes.</title>
        <authorList>
            <person name="Johnston C.D."/>
            <person name="Chen T."/>
            <person name="Dewhirst F.E."/>
        </authorList>
    </citation>
    <scope>NUCLEOTIDE SEQUENCE</scope>
    <source>
        <strain evidence="8">F0714</strain>
    </source>
</reference>
<dbReference type="Pfam" id="PF02687">
    <property type="entry name" value="FtsX"/>
    <property type="match status" value="1"/>
</dbReference>
<dbReference type="Proteomes" id="UP000273044">
    <property type="component" value="Chromosome"/>
</dbReference>
<evidence type="ECO:0000256" key="4">
    <source>
        <dbReference type="ARBA" id="ARBA00022989"/>
    </source>
</evidence>
<evidence type="ECO:0000256" key="1">
    <source>
        <dbReference type="ARBA" id="ARBA00004651"/>
    </source>
</evidence>
<proteinExistence type="predicted"/>
<organism evidence="9 10">
    <name type="scientific">Arachnia propionica</name>
    <dbReference type="NCBI Taxonomy" id="1750"/>
    <lineage>
        <taxon>Bacteria</taxon>
        <taxon>Bacillati</taxon>
        <taxon>Actinomycetota</taxon>
        <taxon>Actinomycetes</taxon>
        <taxon>Propionibacteriales</taxon>
        <taxon>Propionibacteriaceae</taxon>
        <taxon>Arachnia</taxon>
    </lineage>
</organism>
<keyword evidence="10" id="KW-1185">Reference proteome</keyword>
<feature type="transmembrane region" description="Helical" evidence="6">
    <location>
        <begin position="110"/>
        <end position="131"/>
    </location>
</feature>
<keyword evidence="2" id="KW-1003">Cell membrane</keyword>
<feature type="transmembrane region" description="Helical" evidence="6">
    <location>
        <begin position="322"/>
        <end position="341"/>
    </location>
</feature>
<evidence type="ECO:0000256" key="5">
    <source>
        <dbReference type="ARBA" id="ARBA00023136"/>
    </source>
</evidence>
<feature type="transmembrane region" description="Helical" evidence="6">
    <location>
        <begin position="408"/>
        <end position="434"/>
    </location>
</feature>
<accession>A0A3N4CV41</accession>
<dbReference type="EMBL" id="CP072385">
    <property type="protein sequence ID" value="QUC09896.1"/>
    <property type="molecule type" value="Genomic_DNA"/>
</dbReference>
<reference evidence="9 10" key="1">
    <citation type="submission" date="2018-12" db="EMBL/GenBank/DDBJ databases">
        <authorList>
            <consortium name="Pathogen Informatics"/>
        </authorList>
    </citation>
    <scope>NUCLEOTIDE SEQUENCE [LARGE SCALE GENOMIC DNA]</scope>
    <source>
        <strain evidence="9 10">NCTC12967</strain>
    </source>
</reference>
<evidence type="ECO:0000256" key="2">
    <source>
        <dbReference type="ARBA" id="ARBA00022475"/>
    </source>
</evidence>
<feature type="transmembrane region" description="Helical" evidence="6">
    <location>
        <begin position="53"/>
        <end position="74"/>
    </location>
</feature>
<feature type="transmembrane region" description="Helical" evidence="6">
    <location>
        <begin position="20"/>
        <end position="41"/>
    </location>
</feature>
<dbReference type="OMA" id="LCIRIHA"/>
<dbReference type="Proteomes" id="UP000677180">
    <property type="component" value="Chromosome"/>
</dbReference>
<feature type="transmembrane region" description="Helical" evidence="6">
    <location>
        <begin position="279"/>
        <end position="302"/>
    </location>
</feature>
<dbReference type="GeneID" id="64406866"/>
<evidence type="ECO:0000313" key="9">
    <source>
        <dbReference type="EMBL" id="VEH70108.1"/>
    </source>
</evidence>
<evidence type="ECO:0000313" key="10">
    <source>
        <dbReference type="Proteomes" id="UP000273044"/>
    </source>
</evidence>
<gene>
    <name evidence="8" type="ORF">J5A53_08590</name>
    <name evidence="9" type="ORF">NCTC12967_01393</name>
</gene>
<evidence type="ECO:0000313" key="8">
    <source>
        <dbReference type="EMBL" id="QUC09896.1"/>
    </source>
</evidence>
<keyword evidence="5 6" id="KW-0472">Membrane</keyword>
<feature type="transmembrane region" description="Helical" evidence="6">
    <location>
        <begin position="219"/>
        <end position="245"/>
    </location>
</feature>
<keyword evidence="4 6" id="KW-1133">Transmembrane helix</keyword>
<sequence length="445" mass="45983">MNPAVLWLLLRPRSLSGGHAALQVVGSAVTTVLAFATAILATRFWSITAADGGYRVLAVVLLGLLLMPLVTLGTSSARLSARSRDDRLSTLRLLGLSARRVRNLAVAESTLVQSIGVLLGFVASLPLPLLVSLLPVQGRAASPEDLRLPAWAGIAIVVLVVAMAAISSLLGLRKVVLSPLGVRTRANAPGLSRFRIVIAPVVLAGSVTLLQFASPSWGVTGITMALGGAVLAVMGILGVAGPFVLMTIARKRSGTTSDAATLVASRRNTGDPRAAWREVAGIALTSFVLVPAGSLLGFLHAVANGPSVLSMEQIVFITDTRFMLIALVVVSFVVAACQTATTQAASLLENRELYIALDRIGAPRAVMNRARYRQVHAPVLVAVIGSALAASALGFALVVVAITNSPVFVAVTAAILALGTGVIRLGVVATAPVLRSLLEGPQRGE</sequence>
<evidence type="ECO:0000259" key="7">
    <source>
        <dbReference type="Pfam" id="PF02687"/>
    </source>
</evidence>
<name>A0A3N4CV41_9ACTN</name>
<dbReference type="OrthoDB" id="5118998at2"/>
<evidence type="ECO:0000256" key="3">
    <source>
        <dbReference type="ARBA" id="ARBA00022692"/>
    </source>
</evidence>
<feature type="transmembrane region" description="Helical" evidence="6">
    <location>
        <begin position="151"/>
        <end position="172"/>
    </location>
</feature>
<keyword evidence="3 6" id="KW-0812">Transmembrane</keyword>